<dbReference type="Pfam" id="PF13471">
    <property type="entry name" value="Transglut_core3"/>
    <property type="match status" value="1"/>
</dbReference>
<protein>
    <submittedName>
        <fullName evidence="2">Lasso peptide biosynthesis B2 protein</fullName>
    </submittedName>
</protein>
<dbReference type="Proteomes" id="UP000267900">
    <property type="component" value="Chromosome"/>
</dbReference>
<evidence type="ECO:0000313" key="2">
    <source>
        <dbReference type="EMBL" id="AZQ71666.1"/>
    </source>
</evidence>
<evidence type="ECO:0000313" key="3">
    <source>
        <dbReference type="Proteomes" id="UP000267900"/>
    </source>
</evidence>
<dbReference type="AlphaFoldDB" id="A0A3S9PH37"/>
<feature type="domain" description="Microcin J25-processing protein McjB C-terminal" evidence="1">
    <location>
        <begin position="24"/>
        <end position="134"/>
    </location>
</feature>
<accession>A0A3S9PH37</accession>
<organism evidence="2 3">
    <name type="scientific">Streptomyces luteoverticillatus</name>
    <name type="common">Streptoverticillium luteoverticillatus</name>
    <dbReference type="NCBI Taxonomy" id="66425"/>
    <lineage>
        <taxon>Bacteria</taxon>
        <taxon>Bacillati</taxon>
        <taxon>Actinomycetota</taxon>
        <taxon>Actinomycetes</taxon>
        <taxon>Kitasatosporales</taxon>
        <taxon>Streptomycetaceae</taxon>
        <taxon>Streptomyces</taxon>
    </lineage>
</organism>
<sequence>MTTPEAVPYRPGAVPLATRWAARAAVALAHLLATQPPGRIRAVLRVLRRGARPASLAEATGARDAVLAVSLASGGQKGCLPRSLATVLLCRMRGQWAVWCVGVRSRPPFAAHAWVEAESVLVGEGAPADYFQRFFTVE</sequence>
<dbReference type="InterPro" id="IPR053521">
    <property type="entry name" value="McjB-like"/>
</dbReference>
<proteinExistence type="predicted"/>
<reference evidence="2 3" key="1">
    <citation type="submission" date="2018-12" db="EMBL/GenBank/DDBJ databases">
        <title>The whole draft genome of Streptomyce luteoverticillatus CGMCC 15060.</title>
        <authorList>
            <person name="Feng Z."/>
            <person name="Chen G."/>
            <person name="Zhang J."/>
            <person name="Zhu H."/>
            <person name="Yu X."/>
            <person name="Zhang W."/>
            <person name="Zhang X."/>
        </authorList>
    </citation>
    <scope>NUCLEOTIDE SEQUENCE [LARGE SCALE GENOMIC DNA]</scope>
    <source>
        <strain evidence="2 3">CGMCC 15060</strain>
    </source>
</reference>
<gene>
    <name evidence="2" type="ORF">EKH77_10985</name>
</gene>
<dbReference type="RefSeq" id="WP_126914219.1">
    <property type="nucleotide sequence ID" value="NZ_CP034587.1"/>
</dbReference>
<dbReference type="OrthoDB" id="583768at2"/>
<name>A0A3S9PH37_STRLT</name>
<evidence type="ECO:0000259" key="1">
    <source>
        <dbReference type="Pfam" id="PF13471"/>
    </source>
</evidence>
<keyword evidence="3" id="KW-1185">Reference proteome</keyword>
<dbReference type="InterPro" id="IPR032708">
    <property type="entry name" value="McjB_C"/>
</dbReference>
<dbReference type="EMBL" id="CP034587">
    <property type="protein sequence ID" value="AZQ71666.1"/>
    <property type="molecule type" value="Genomic_DNA"/>
</dbReference>
<dbReference type="NCBIfam" id="NF033537">
    <property type="entry name" value="lasso_biosyn_B2"/>
    <property type="match status" value="1"/>
</dbReference>